<dbReference type="EMBL" id="JADQTO010000005">
    <property type="protein sequence ID" value="MBG0562554.1"/>
    <property type="molecule type" value="Genomic_DNA"/>
</dbReference>
<protein>
    <submittedName>
        <fullName evidence="1">Uncharacterized protein</fullName>
    </submittedName>
</protein>
<evidence type="ECO:0000313" key="2">
    <source>
        <dbReference type="Proteomes" id="UP000598146"/>
    </source>
</evidence>
<comment type="caution">
    <text evidence="1">The sequence shown here is derived from an EMBL/GenBank/DDBJ whole genome shotgun (WGS) entry which is preliminary data.</text>
</comment>
<organism evidence="1 2">
    <name type="scientific">Actinoplanes aureus</name>
    <dbReference type="NCBI Taxonomy" id="2792083"/>
    <lineage>
        <taxon>Bacteria</taxon>
        <taxon>Bacillati</taxon>
        <taxon>Actinomycetota</taxon>
        <taxon>Actinomycetes</taxon>
        <taxon>Micromonosporales</taxon>
        <taxon>Micromonosporaceae</taxon>
        <taxon>Actinoplanes</taxon>
    </lineage>
</organism>
<evidence type="ECO:0000313" key="1">
    <source>
        <dbReference type="EMBL" id="MBG0562554.1"/>
    </source>
</evidence>
<name>A0A931C381_9ACTN</name>
<sequence>MTPLTAPALEAQPLDLDLEATTVRGKDEEVSDSPDLSGRVFLGGPVSLPITAADADDAGLVRWLKAQEQRYRFWRMHLEVTFQTRDGDPPFEAAAVQLDLASRQEHADPPITWSMAPRLLSDDVEVVRRWQLGPELGLADVTANVGNIGRERRTTEGAVYLEAVRLLRPDAAWEFRRTKQRPLSGLPEPLVAIVRAPVGHSVQAVVSVRATVRERQLFRYRSRSATPVLLSAEL</sequence>
<reference evidence="1" key="1">
    <citation type="submission" date="2020-11" db="EMBL/GenBank/DDBJ databases">
        <title>Isolation and identification of active actinomycetes.</title>
        <authorList>
            <person name="Sun X."/>
        </authorList>
    </citation>
    <scope>NUCLEOTIDE SEQUENCE</scope>
    <source>
        <strain evidence="1">NEAU-A11</strain>
    </source>
</reference>
<gene>
    <name evidence="1" type="ORF">I4J89_13900</name>
</gene>
<accession>A0A931C381</accession>
<dbReference type="Proteomes" id="UP000598146">
    <property type="component" value="Unassembled WGS sequence"/>
</dbReference>
<keyword evidence="2" id="KW-1185">Reference proteome</keyword>
<proteinExistence type="predicted"/>
<dbReference type="AlphaFoldDB" id="A0A931C381"/>
<dbReference type="RefSeq" id="WP_196414317.1">
    <property type="nucleotide sequence ID" value="NZ_JADQTO010000005.1"/>
</dbReference>